<dbReference type="EMBL" id="REGN01004385">
    <property type="protein sequence ID" value="RNA17734.1"/>
    <property type="molecule type" value="Genomic_DNA"/>
</dbReference>
<dbReference type="Proteomes" id="UP000276133">
    <property type="component" value="Unassembled WGS sequence"/>
</dbReference>
<proteinExistence type="predicted"/>
<keyword evidence="2" id="KW-1185">Reference proteome</keyword>
<comment type="caution">
    <text evidence="1">The sequence shown here is derived from an EMBL/GenBank/DDBJ whole genome shotgun (WGS) entry which is preliminary data.</text>
</comment>
<evidence type="ECO:0000313" key="2">
    <source>
        <dbReference type="Proteomes" id="UP000276133"/>
    </source>
</evidence>
<accession>A0A3M7R2Y6</accession>
<reference evidence="1 2" key="1">
    <citation type="journal article" date="2018" name="Sci. Rep.">
        <title>Genomic signatures of local adaptation to the degree of environmental predictability in rotifers.</title>
        <authorList>
            <person name="Franch-Gras L."/>
            <person name="Hahn C."/>
            <person name="Garcia-Roger E.M."/>
            <person name="Carmona M.J."/>
            <person name="Serra M."/>
            <person name="Gomez A."/>
        </authorList>
    </citation>
    <scope>NUCLEOTIDE SEQUENCE [LARGE SCALE GENOMIC DNA]</scope>
    <source>
        <strain evidence="1">HYR1</strain>
    </source>
</reference>
<dbReference type="AlphaFoldDB" id="A0A3M7R2Y6"/>
<gene>
    <name evidence="1" type="ORF">BpHYR1_042123</name>
</gene>
<protein>
    <submittedName>
        <fullName evidence="1">Uncharacterized protein</fullName>
    </submittedName>
</protein>
<name>A0A3M7R2Y6_BRAPC</name>
<sequence>MNNYCTKVGIGYIYSQKAWNEKTMKEEVEHGLIFSKIIENMFMELLHIWSQYTYEIKYLLSHGELEWKLSPSFHRHD</sequence>
<evidence type="ECO:0000313" key="1">
    <source>
        <dbReference type="EMBL" id="RNA17734.1"/>
    </source>
</evidence>
<organism evidence="1 2">
    <name type="scientific">Brachionus plicatilis</name>
    <name type="common">Marine rotifer</name>
    <name type="synonym">Brachionus muelleri</name>
    <dbReference type="NCBI Taxonomy" id="10195"/>
    <lineage>
        <taxon>Eukaryota</taxon>
        <taxon>Metazoa</taxon>
        <taxon>Spiralia</taxon>
        <taxon>Gnathifera</taxon>
        <taxon>Rotifera</taxon>
        <taxon>Eurotatoria</taxon>
        <taxon>Monogononta</taxon>
        <taxon>Pseudotrocha</taxon>
        <taxon>Ploima</taxon>
        <taxon>Brachionidae</taxon>
        <taxon>Brachionus</taxon>
    </lineage>
</organism>